<evidence type="ECO:0000256" key="1">
    <source>
        <dbReference type="ARBA" id="ARBA00004651"/>
    </source>
</evidence>
<name>A0A127JXZ2_9BURK</name>
<dbReference type="PANTHER" id="PTHR33545">
    <property type="entry name" value="UPF0750 MEMBRANE PROTEIN YITT-RELATED"/>
    <property type="match status" value="1"/>
</dbReference>
<keyword evidence="8" id="KW-1185">Reference proteome</keyword>
<feature type="transmembrane region" description="Helical" evidence="6">
    <location>
        <begin position="12"/>
        <end position="34"/>
    </location>
</feature>
<dbReference type="EMBL" id="CP010951">
    <property type="protein sequence ID" value="AMO24765.1"/>
    <property type="molecule type" value="Genomic_DNA"/>
</dbReference>
<evidence type="ECO:0000256" key="5">
    <source>
        <dbReference type="ARBA" id="ARBA00023136"/>
    </source>
</evidence>
<dbReference type="PANTHER" id="PTHR33545:SF5">
    <property type="entry name" value="UPF0750 MEMBRANE PROTEIN YITT"/>
    <property type="match status" value="1"/>
</dbReference>
<organism evidence="7 8">
    <name type="scientific">Ramlibacter tataouinensis</name>
    <dbReference type="NCBI Taxonomy" id="94132"/>
    <lineage>
        <taxon>Bacteria</taxon>
        <taxon>Pseudomonadati</taxon>
        <taxon>Pseudomonadota</taxon>
        <taxon>Betaproteobacteria</taxon>
        <taxon>Burkholderiales</taxon>
        <taxon>Comamonadaceae</taxon>
        <taxon>Ramlibacter</taxon>
    </lineage>
</organism>
<evidence type="ECO:0000256" key="3">
    <source>
        <dbReference type="ARBA" id="ARBA00022692"/>
    </source>
</evidence>
<dbReference type="InterPro" id="IPR051461">
    <property type="entry name" value="UPF0750_membrane"/>
</dbReference>
<feature type="transmembrane region" description="Helical" evidence="6">
    <location>
        <begin position="105"/>
        <end position="138"/>
    </location>
</feature>
<dbReference type="OrthoDB" id="3296441at2"/>
<keyword evidence="2" id="KW-1003">Cell membrane</keyword>
<dbReference type="RefSeq" id="WP_061502958.1">
    <property type="nucleotide sequence ID" value="NZ_CP010951.1"/>
</dbReference>
<dbReference type="InterPro" id="IPR003740">
    <property type="entry name" value="YitT"/>
</dbReference>
<accession>A0A127JXZ2</accession>
<dbReference type="AlphaFoldDB" id="A0A127JXZ2"/>
<gene>
    <name evidence="7" type="ORF">UC35_20410</name>
</gene>
<proteinExistence type="predicted"/>
<evidence type="ECO:0000256" key="6">
    <source>
        <dbReference type="SAM" id="Phobius"/>
    </source>
</evidence>
<keyword evidence="4 6" id="KW-1133">Transmembrane helix</keyword>
<evidence type="ECO:0000256" key="4">
    <source>
        <dbReference type="ARBA" id="ARBA00022989"/>
    </source>
</evidence>
<sequence length="199" mass="21152">MGRHKLHDDLQAMLTGTLLAAFGIVLFNEGGLLAGGTVGLSLLLNYSTGLELSLSFVLANAPFYALACWRMGREFTFKTITCVSLTALFVHVLPRVMVFSHVSPLAAAVFGGLLVGVGILVLFRHTASLGGLNVLVLYAHKRWGASPGRLQLALDAAILLGGALALGDFRRLLPSILAVTVLNMVLAFNHRPGRYSPAT</sequence>
<evidence type="ECO:0000313" key="7">
    <source>
        <dbReference type="EMBL" id="AMO24765.1"/>
    </source>
</evidence>
<feature type="transmembrane region" description="Helical" evidence="6">
    <location>
        <begin position="75"/>
        <end position="93"/>
    </location>
</feature>
<dbReference type="Proteomes" id="UP000070433">
    <property type="component" value="Chromosome"/>
</dbReference>
<keyword evidence="3 6" id="KW-0812">Transmembrane</keyword>
<comment type="subcellular location">
    <subcellularLocation>
        <location evidence="1">Cell membrane</location>
        <topology evidence="1">Multi-pass membrane protein</topology>
    </subcellularLocation>
</comment>
<dbReference type="GO" id="GO:0005886">
    <property type="term" value="C:plasma membrane"/>
    <property type="evidence" value="ECO:0007669"/>
    <property type="project" value="UniProtKB-SubCell"/>
</dbReference>
<reference evidence="7 8" key="1">
    <citation type="journal article" date="2014" name="Int. J. Syst. Evol. Microbiol.">
        <title>Ramlibacter solisilvae sp. nov., isolated from forest soil, and emended description of the genus Ramlibacter.</title>
        <authorList>
            <person name="Lee H.J."/>
            <person name="Lee S.H."/>
            <person name="Lee S.S."/>
            <person name="Lee J.S."/>
            <person name="Kim Y."/>
            <person name="Kim S.C."/>
            <person name="Jeon C.O."/>
        </authorList>
    </citation>
    <scope>NUCLEOTIDE SEQUENCE [LARGE SCALE GENOMIC DNA]</scope>
    <source>
        <strain evidence="7 8">5-10</strain>
    </source>
</reference>
<keyword evidence="5 6" id="KW-0472">Membrane</keyword>
<evidence type="ECO:0000256" key="2">
    <source>
        <dbReference type="ARBA" id="ARBA00022475"/>
    </source>
</evidence>
<dbReference type="Pfam" id="PF02588">
    <property type="entry name" value="YitT_membrane"/>
    <property type="match status" value="1"/>
</dbReference>
<feature type="transmembrane region" description="Helical" evidence="6">
    <location>
        <begin position="46"/>
        <end position="68"/>
    </location>
</feature>
<protein>
    <submittedName>
        <fullName evidence="7">Uncharacterized protein</fullName>
    </submittedName>
</protein>
<evidence type="ECO:0000313" key="8">
    <source>
        <dbReference type="Proteomes" id="UP000070433"/>
    </source>
</evidence>